<reference evidence="2" key="1">
    <citation type="submission" date="2016-02" db="EMBL/GenBank/DDBJ databases">
        <authorList>
            <person name="Rodrigo-Torres Lidia"/>
            <person name="Arahal R.David."/>
        </authorList>
    </citation>
    <scope>NUCLEOTIDE SEQUENCE [LARGE SCALE GENOMIC DNA]</scope>
    <source>
        <strain evidence="2">CECT 9029</strain>
    </source>
</reference>
<protein>
    <submittedName>
        <fullName evidence="1">Uncharacterized protein</fullName>
    </submittedName>
</protein>
<evidence type="ECO:0000313" key="2">
    <source>
        <dbReference type="Proteomes" id="UP000071641"/>
    </source>
</evidence>
<proteinExistence type="predicted"/>
<dbReference type="AlphaFoldDB" id="A0A128FBU9"/>
<gene>
    <name evidence="1" type="ORF">GCE9029_04313</name>
</gene>
<organism evidence="1 2">
    <name type="scientific">Grimontia celer</name>
    <dbReference type="NCBI Taxonomy" id="1796497"/>
    <lineage>
        <taxon>Bacteria</taxon>
        <taxon>Pseudomonadati</taxon>
        <taxon>Pseudomonadota</taxon>
        <taxon>Gammaproteobacteria</taxon>
        <taxon>Vibrionales</taxon>
        <taxon>Vibrionaceae</taxon>
        <taxon>Grimontia</taxon>
    </lineage>
</organism>
<evidence type="ECO:0000313" key="1">
    <source>
        <dbReference type="EMBL" id="CZF84293.1"/>
    </source>
</evidence>
<sequence length="41" mass="4873">MELCAALLIFCEMFARFFYQQIASNLRNLKLAANLHHFNLR</sequence>
<dbReference type="Proteomes" id="UP000071641">
    <property type="component" value="Unassembled WGS sequence"/>
</dbReference>
<keyword evidence="2" id="KW-1185">Reference proteome</keyword>
<name>A0A128FBU9_9GAMM</name>
<dbReference type="EMBL" id="FIZX01000005">
    <property type="protein sequence ID" value="CZF84293.1"/>
    <property type="molecule type" value="Genomic_DNA"/>
</dbReference>
<accession>A0A128FBU9</accession>